<evidence type="ECO:0000256" key="4">
    <source>
        <dbReference type="ARBA" id="ARBA00023136"/>
    </source>
</evidence>
<name>A0A5D0MHF5_FLESI</name>
<proteinExistence type="inferred from homology"/>
<dbReference type="NCBIfam" id="TIGR00945">
    <property type="entry name" value="tatC"/>
    <property type="match status" value="1"/>
</dbReference>
<dbReference type="GO" id="GO:0043953">
    <property type="term" value="P:protein transport by the Tat complex"/>
    <property type="evidence" value="ECO:0007669"/>
    <property type="project" value="UniProtKB-UniRule"/>
</dbReference>
<evidence type="ECO:0000256" key="2">
    <source>
        <dbReference type="ARBA" id="ARBA00022692"/>
    </source>
</evidence>
<keyword evidence="5" id="KW-0811">Translocation</keyword>
<gene>
    <name evidence="5 6" type="primary">tatC</name>
    <name evidence="6" type="ORF">FXF49_08040</name>
</gene>
<dbReference type="PANTHER" id="PTHR30371:SF0">
    <property type="entry name" value="SEC-INDEPENDENT PROTEIN TRANSLOCASE PROTEIN TATC, CHLOROPLASTIC-RELATED"/>
    <property type="match status" value="1"/>
</dbReference>
<dbReference type="PRINTS" id="PR01840">
    <property type="entry name" value="TATCFAMILY"/>
</dbReference>
<comment type="caution">
    <text evidence="6">The sequence shown here is derived from an EMBL/GenBank/DDBJ whole genome shotgun (WGS) entry which is preliminary data.</text>
</comment>
<dbReference type="GO" id="GO:0009977">
    <property type="term" value="F:proton motive force dependent protein transmembrane transporter activity"/>
    <property type="evidence" value="ECO:0007669"/>
    <property type="project" value="TreeGrafter"/>
</dbReference>
<dbReference type="GO" id="GO:0065002">
    <property type="term" value="P:intracellular protein transmembrane transport"/>
    <property type="evidence" value="ECO:0007669"/>
    <property type="project" value="TreeGrafter"/>
</dbReference>
<keyword evidence="4 5" id="KW-0472">Membrane</keyword>
<feature type="transmembrane region" description="Helical" evidence="5">
    <location>
        <begin position="108"/>
        <end position="134"/>
    </location>
</feature>
<organism evidence="6 7">
    <name type="scientific">Flexistipes sinusarabici</name>
    <dbReference type="NCBI Taxonomy" id="2352"/>
    <lineage>
        <taxon>Bacteria</taxon>
        <taxon>Pseudomonadati</taxon>
        <taxon>Deferribacterota</taxon>
        <taxon>Deferribacteres</taxon>
        <taxon>Deferribacterales</taxon>
        <taxon>Flexistipitaceae</taxon>
        <taxon>Flexistipes</taxon>
    </lineage>
</organism>
<protein>
    <recommendedName>
        <fullName evidence="5">Sec-independent protein translocase protein TatC</fullName>
    </recommendedName>
</protein>
<dbReference type="InterPro" id="IPR002033">
    <property type="entry name" value="TatC"/>
</dbReference>
<dbReference type="Pfam" id="PF00902">
    <property type="entry name" value="TatC"/>
    <property type="match status" value="1"/>
</dbReference>
<evidence type="ECO:0000313" key="6">
    <source>
        <dbReference type="EMBL" id="TYB33107.1"/>
    </source>
</evidence>
<dbReference type="HAMAP" id="MF_00902">
    <property type="entry name" value="TatC"/>
    <property type="match status" value="1"/>
</dbReference>
<keyword evidence="5" id="KW-1003">Cell membrane</keyword>
<dbReference type="GO" id="GO:0033281">
    <property type="term" value="C:TAT protein transport complex"/>
    <property type="evidence" value="ECO:0007669"/>
    <property type="project" value="UniProtKB-UniRule"/>
</dbReference>
<comment type="function">
    <text evidence="5">Part of the twin-arginine translocation (Tat) system that transports large folded proteins containing a characteristic twin-arginine motif in their signal peptide across membranes.</text>
</comment>
<keyword evidence="5" id="KW-0813">Transport</keyword>
<comment type="similarity">
    <text evidence="5">Belongs to the TatC family.</text>
</comment>
<comment type="caution">
    <text evidence="5">Lacks conserved residue(s) required for the propagation of feature annotation.</text>
</comment>
<dbReference type="RefSeq" id="WP_303701377.1">
    <property type="nucleotide sequence ID" value="NZ_VSIV01000198.1"/>
</dbReference>
<keyword evidence="5" id="KW-0653">Protein transport</keyword>
<evidence type="ECO:0000256" key="5">
    <source>
        <dbReference type="HAMAP-Rule" id="MF_00902"/>
    </source>
</evidence>
<dbReference type="PROSITE" id="PS01218">
    <property type="entry name" value="TATC"/>
    <property type="match status" value="1"/>
</dbReference>
<dbReference type="AlphaFoldDB" id="A0A5D0MHF5"/>
<sequence>MAGIEDKIPLTAHLEELRSRLIKIVILLVIIFSFCYWQSAFLLEFVTKPVVKHLPPDSSMAMLKLTEGFFTELKLSLMAAVFFGMPYILYQLWKFVAPGLYAHEKKYVVSFVIVSSFLFFLGAAFAYYIVFPFGFKFFLNYAKGDVIASLSLQWYLSFVVRLILGFGIIFELPVFVLFLSKMGLLTADFMRKNRRYAIVLLFIVSAIFTPPDVFTQMMMAGPLILLYEISVYIAKIFGRKSDLNEDDIYE</sequence>
<dbReference type="EMBL" id="VSIV01000198">
    <property type="protein sequence ID" value="TYB33107.1"/>
    <property type="molecule type" value="Genomic_DNA"/>
</dbReference>
<reference evidence="6 7" key="1">
    <citation type="submission" date="2019-08" db="EMBL/GenBank/DDBJ databases">
        <title>Genomic characterization of a novel candidate phylum (ARYD3) from a high temperature, high salinity tertiary oil reservoir in north central Oklahoma, USA.</title>
        <authorList>
            <person name="Youssef N.H."/>
            <person name="Yadav A."/>
            <person name="Elshahed M.S."/>
        </authorList>
    </citation>
    <scope>NUCLEOTIDE SEQUENCE [LARGE SCALE GENOMIC DNA]</scope>
    <source>
        <strain evidence="6">ARYD1</strain>
    </source>
</reference>
<keyword evidence="3 5" id="KW-1133">Transmembrane helix</keyword>
<dbReference type="Proteomes" id="UP000323337">
    <property type="component" value="Unassembled WGS sequence"/>
</dbReference>
<evidence type="ECO:0000256" key="3">
    <source>
        <dbReference type="ARBA" id="ARBA00022989"/>
    </source>
</evidence>
<feature type="transmembrane region" description="Helical" evidence="5">
    <location>
        <begin position="75"/>
        <end position="96"/>
    </location>
</feature>
<feature type="transmembrane region" description="Helical" evidence="5">
    <location>
        <begin position="154"/>
        <end position="179"/>
    </location>
</feature>
<dbReference type="InterPro" id="IPR019820">
    <property type="entry name" value="Sec-indep_translocase_CS"/>
</dbReference>
<evidence type="ECO:0000313" key="7">
    <source>
        <dbReference type="Proteomes" id="UP000323337"/>
    </source>
</evidence>
<evidence type="ECO:0000256" key="1">
    <source>
        <dbReference type="ARBA" id="ARBA00004141"/>
    </source>
</evidence>
<comment type="subunit">
    <text evidence="5">Forms a complex with TatA.</text>
</comment>
<keyword evidence="2 5" id="KW-0812">Transmembrane</keyword>
<comment type="subcellular location">
    <subcellularLocation>
        <location evidence="5">Cell membrane</location>
        <topology evidence="5">Multi-pass membrane protein</topology>
    </subcellularLocation>
    <subcellularLocation>
        <location evidence="1">Membrane</location>
        <topology evidence="1">Multi-pass membrane protein</topology>
    </subcellularLocation>
</comment>
<accession>A0A5D0MHF5</accession>
<dbReference type="PANTHER" id="PTHR30371">
    <property type="entry name" value="SEC-INDEPENDENT PROTEIN TRANSLOCASE PROTEIN TATC"/>
    <property type="match status" value="1"/>
</dbReference>
<feature type="transmembrane region" description="Helical" evidence="5">
    <location>
        <begin position="195"/>
        <end position="211"/>
    </location>
</feature>
<feature type="transmembrane region" description="Helical" evidence="5">
    <location>
        <begin position="21"/>
        <end position="39"/>
    </location>
</feature>